<evidence type="ECO:0000313" key="2">
    <source>
        <dbReference type="EMBL" id="EYC44282.1"/>
    </source>
</evidence>
<sequence>MSIKCHKSDDKPILGRVQSALHGTPGRSGPWVCWLPATPAMVANEFRHARSMRSMALEVSSVEQTATSPLQTPSRKTGSKTVL</sequence>
<proteinExistence type="predicted"/>
<dbReference type="Proteomes" id="UP000024635">
    <property type="component" value="Unassembled WGS sequence"/>
</dbReference>
<feature type="compositionally biased region" description="Polar residues" evidence="1">
    <location>
        <begin position="61"/>
        <end position="83"/>
    </location>
</feature>
<evidence type="ECO:0000313" key="3">
    <source>
        <dbReference type="Proteomes" id="UP000024635"/>
    </source>
</evidence>
<organism evidence="2 3">
    <name type="scientific">Ancylostoma ceylanicum</name>
    <dbReference type="NCBI Taxonomy" id="53326"/>
    <lineage>
        <taxon>Eukaryota</taxon>
        <taxon>Metazoa</taxon>
        <taxon>Ecdysozoa</taxon>
        <taxon>Nematoda</taxon>
        <taxon>Chromadorea</taxon>
        <taxon>Rhabditida</taxon>
        <taxon>Rhabditina</taxon>
        <taxon>Rhabditomorpha</taxon>
        <taxon>Strongyloidea</taxon>
        <taxon>Ancylostomatidae</taxon>
        <taxon>Ancylostomatinae</taxon>
        <taxon>Ancylostoma</taxon>
    </lineage>
</organism>
<reference evidence="3" key="1">
    <citation type="journal article" date="2015" name="Nat. Genet.">
        <title>The genome and transcriptome of the zoonotic hookworm Ancylostoma ceylanicum identify infection-specific gene families.</title>
        <authorList>
            <person name="Schwarz E.M."/>
            <person name="Hu Y."/>
            <person name="Antoshechkin I."/>
            <person name="Miller M.M."/>
            <person name="Sternberg P.W."/>
            <person name="Aroian R.V."/>
        </authorList>
    </citation>
    <scope>NUCLEOTIDE SEQUENCE</scope>
    <source>
        <strain evidence="3">HY135</strain>
    </source>
</reference>
<dbReference type="EMBL" id="JARK01000066">
    <property type="protein sequence ID" value="EYC44282.1"/>
    <property type="molecule type" value="Genomic_DNA"/>
</dbReference>
<accession>A0A016WYC9</accession>
<name>A0A016WYC9_9BILA</name>
<gene>
    <name evidence="2" type="primary">Acey_s0466.g1971</name>
    <name evidence="2" type="ORF">Y032_0466g1971</name>
</gene>
<keyword evidence="3" id="KW-1185">Reference proteome</keyword>
<evidence type="ECO:0000256" key="1">
    <source>
        <dbReference type="SAM" id="MobiDB-lite"/>
    </source>
</evidence>
<comment type="caution">
    <text evidence="2">The sequence shown here is derived from an EMBL/GenBank/DDBJ whole genome shotgun (WGS) entry which is preliminary data.</text>
</comment>
<dbReference type="AlphaFoldDB" id="A0A016WYC9"/>
<feature type="region of interest" description="Disordered" evidence="1">
    <location>
        <begin position="60"/>
        <end position="83"/>
    </location>
</feature>
<protein>
    <submittedName>
        <fullName evidence="2">Uncharacterized protein</fullName>
    </submittedName>
</protein>